<dbReference type="PANTHER" id="PTHR33112">
    <property type="entry name" value="DOMAIN PROTEIN, PUTATIVE-RELATED"/>
    <property type="match status" value="1"/>
</dbReference>
<proteinExistence type="predicted"/>
<dbReference type="Pfam" id="PF06985">
    <property type="entry name" value="HET"/>
    <property type="match status" value="1"/>
</dbReference>
<protein>
    <submittedName>
        <fullName evidence="2">HET-domain-containing protein</fullName>
    </submittedName>
</protein>
<dbReference type="STRING" id="1745343.A0A2J6QQJ5"/>
<dbReference type="InterPro" id="IPR010730">
    <property type="entry name" value="HET"/>
</dbReference>
<dbReference type="EMBL" id="KZ613464">
    <property type="protein sequence ID" value="PMD28533.1"/>
    <property type="molecule type" value="Genomic_DNA"/>
</dbReference>
<gene>
    <name evidence="2" type="ORF">NA56DRAFT_640159</name>
</gene>
<accession>A0A2J6QQJ5</accession>
<dbReference type="AlphaFoldDB" id="A0A2J6QQJ5"/>
<keyword evidence="3" id="KW-1185">Reference proteome</keyword>
<dbReference type="PANTHER" id="PTHR33112:SF8">
    <property type="entry name" value="HETEROKARYON INCOMPATIBILITY DOMAIN-CONTAINING PROTEIN"/>
    <property type="match status" value="1"/>
</dbReference>
<reference evidence="2 3" key="1">
    <citation type="submission" date="2016-05" db="EMBL/GenBank/DDBJ databases">
        <title>A degradative enzymes factory behind the ericoid mycorrhizal symbiosis.</title>
        <authorList>
            <consortium name="DOE Joint Genome Institute"/>
            <person name="Martino E."/>
            <person name="Morin E."/>
            <person name="Grelet G."/>
            <person name="Kuo A."/>
            <person name="Kohler A."/>
            <person name="Daghino S."/>
            <person name="Barry K."/>
            <person name="Choi C."/>
            <person name="Cichocki N."/>
            <person name="Clum A."/>
            <person name="Copeland A."/>
            <person name="Hainaut M."/>
            <person name="Haridas S."/>
            <person name="Labutti K."/>
            <person name="Lindquist E."/>
            <person name="Lipzen A."/>
            <person name="Khouja H.-R."/>
            <person name="Murat C."/>
            <person name="Ohm R."/>
            <person name="Olson A."/>
            <person name="Spatafora J."/>
            <person name="Veneault-Fourrey C."/>
            <person name="Henrissat B."/>
            <person name="Grigoriev I."/>
            <person name="Martin F."/>
            <person name="Perotto S."/>
        </authorList>
    </citation>
    <scope>NUCLEOTIDE SEQUENCE [LARGE SCALE GENOMIC DNA]</scope>
    <source>
        <strain evidence="2 3">UAMH 7357</strain>
    </source>
</reference>
<name>A0A2J6QQJ5_9HELO</name>
<evidence type="ECO:0000313" key="3">
    <source>
        <dbReference type="Proteomes" id="UP000235672"/>
    </source>
</evidence>
<dbReference type="Proteomes" id="UP000235672">
    <property type="component" value="Unassembled WGS sequence"/>
</dbReference>
<organism evidence="2 3">
    <name type="scientific">Hyaloscypha hepaticicola</name>
    <dbReference type="NCBI Taxonomy" id="2082293"/>
    <lineage>
        <taxon>Eukaryota</taxon>
        <taxon>Fungi</taxon>
        <taxon>Dikarya</taxon>
        <taxon>Ascomycota</taxon>
        <taxon>Pezizomycotina</taxon>
        <taxon>Leotiomycetes</taxon>
        <taxon>Helotiales</taxon>
        <taxon>Hyaloscyphaceae</taxon>
        <taxon>Hyaloscypha</taxon>
    </lineage>
</organism>
<evidence type="ECO:0000259" key="1">
    <source>
        <dbReference type="Pfam" id="PF06985"/>
    </source>
</evidence>
<dbReference type="OrthoDB" id="5362512at2759"/>
<feature type="domain" description="Heterokaryon incompatibility" evidence="1">
    <location>
        <begin position="32"/>
        <end position="181"/>
    </location>
</feature>
<evidence type="ECO:0000313" key="2">
    <source>
        <dbReference type="EMBL" id="PMD28533.1"/>
    </source>
</evidence>
<sequence length="503" mass="56687">MPSLPTRVLDVGSANDTNEPFLFESRGHRGKYLALSHRWGKANITRTTLSAIDQHRKGIPLDSLCKTFRDAINVTRNLGFRYLWIDSLCIIQDSLEDWESEAEQMAEVYTNGILTLSASVATSGDSGMFYPRKISKDVELSTLTVGGDRVGTYSVTNRILSSFKDDVERGTLAQRAWCLQERVLAPRVLHFGRDQLHWECLSGGWSEASTEPIMRPNDISGPIQSQLRQILSTTEWPSLQETLKSLQVDDTSHLRQIYGRGPYGKWYQMLSTYSRRDITNEQDKLPALAGLAKVFKKFSGDSYMAGLWIDDIPAGLLWSGNNFYQPFDSPSRLRRPAKRCAPSWSWASFDGPIDYPLGKLGDIDVPRDWQSALVCAPDPFGMVEKGFIELSGRLCRLGSMISFAPSFLESMKDMSQYFLQDQIPRALYDEPGLYNNDEVDCLLIAFQGCGSKTCNHNAGCYMRFAYSLLLHQSGEFGTYKRVGIAITYQSDWIGVQRTRIVLS</sequence>